<evidence type="ECO:0000256" key="3">
    <source>
        <dbReference type="ARBA" id="ARBA00009726"/>
    </source>
</evidence>
<keyword evidence="4" id="KW-0813">Transport</keyword>
<evidence type="ECO:0000256" key="2">
    <source>
        <dbReference type="ARBA" id="ARBA00004651"/>
    </source>
</evidence>
<evidence type="ECO:0000256" key="15">
    <source>
        <dbReference type="ARBA" id="ARBA00047523"/>
    </source>
</evidence>
<evidence type="ECO:0000259" key="19">
    <source>
        <dbReference type="PROSITE" id="PS50929"/>
    </source>
</evidence>
<feature type="transmembrane region" description="Helical" evidence="17">
    <location>
        <begin position="90"/>
        <end position="112"/>
    </location>
</feature>
<dbReference type="FunFam" id="1.20.1560.10:FF:000020">
    <property type="entry name" value="ABC metal ion transporter"/>
    <property type="match status" value="1"/>
</dbReference>
<proteinExistence type="inferred from homology"/>
<evidence type="ECO:0000256" key="4">
    <source>
        <dbReference type="ARBA" id="ARBA00022448"/>
    </source>
</evidence>
<feature type="transmembrane region" description="Helical" evidence="17">
    <location>
        <begin position="194"/>
        <end position="215"/>
    </location>
</feature>
<dbReference type="InterPro" id="IPR011527">
    <property type="entry name" value="ABC1_TM_dom"/>
</dbReference>
<feature type="region of interest" description="Disordered" evidence="16">
    <location>
        <begin position="922"/>
        <end position="942"/>
    </location>
</feature>
<protein>
    <recommendedName>
        <fullName evidence="14">ABC-type glutathione-S-conjugate transporter</fullName>
        <ecNumber evidence="14">7.6.2.3</ecNumber>
    </recommendedName>
</protein>
<reference evidence="20 21" key="1">
    <citation type="journal article" date="2016" name="Nat. Commun.">
        <title>Extremotolerant tardigrade genome and improved radiotolerance of human cultured cells by tardigrade-unique protein.</title>
        <authorList>
            <person name="Hashimoto T."/>
            <person name="Horikawa D.D."/>
            <person name="Saito Y."/>
            <person name="Kuwahara H."/>
            <person name="Kozuka-Hata H."/>
            <person name="Shin-I T."/>
            <person name="Minakuchi Y."/>
            <person name="Ohishi K."/>
            <person name="Motoyama A."/>
            <person name="Aizu T."/>
            <person name="Enomoto A."/>
            <person name="Kondo K."/>
            <person name="Tanaka S."/>
            <person name="Hara Y."/>
            <person name="Koshikawa S."/>
            <person name="Sagara H."/>
            <person name="Miura T."/>
            <person name="Yokobori S."/>
            <person name="Miyagawa K."/>
            <person name="Suzuki Y."/>
            <person name="Kubo T."/>
            <person name="Oyama M."/>
            <person name="Kohara Y."/>
            <person name="Fujiyama A."/>
            <person name="Arakawa K."/>
            <person name="Katayama T."/>
            <person name="Toyoda A."/>
            <person name="Kunieda T."/>
        </authorList>
    </citation>
    <scope>NUCLEOTIDE SEQUENCE [LARGE SCALE GENOMIC DNA]</scope>
    <source>
        <strain evidence="20 21">YOKOZUNA-1</strain>
    </source>
</reference>
<dbReference type="GO" id="GO:0015431">
    <property type="term" value="F:ABC-type glutathione S-conjugate transporter activity"/>
    <property type="evidence" value="ECO:0007669"/>
    <property type="project" value="UniProtKB-EC"/>
</dbReference>
<keyword evidence="9" id="KW-0547">Nucleotide-binding</keyword>
<comment type="subcellular location">
    <subcellularLocation>
        <location evidence="2">Cell membrane</location>
        <topology evidence="2">Multi-pass membrane protein</topology>
    </subcellularLocation>
    <subcellularLocation>
        <location evidence="1">Vacuole membrane</location>
        <topology evidence="1">Multi-pass membrane protein</topology>
    </subcellularLocation>
</comment>
<evidence type="ECO:0000256" key="12">
    <source>
        <dbReference type="ARBA" id="ARBA00022989"/>
    </source>
</evidence>
<dbReference type="InterPro" id="IPR003593">
    <property type="entry name" value="AAA+_ATPase"/>
</dbReference>
<feature type="transmembrane region" description="Helical" evidence="17">
    <location>
        <begin position="163"/>
        <end position="182"/>
    </location>
</feature>
<keyword evidence="10" id="KW-0067">ATP-binding</keyword>
<dbReference type="InterPro" id="IPR056227">
    <property type="entry name" value="TMD0_ABC"/>
</dbReference>
<dbReference type="InterPro" id="IPR005292">
    <property type="entry name" value="MRP"/>
</dbReference>
<evidence type="ECO:0000256" key="6">
    <source>
        <dbReference type="ARBA" id="ARBA00022554"/>
    </source>
</evidence>
<dbReference type="PANTHER" id="PTHR24223:SF443">
    <property type="entry name" value="MULTIDRUG-RESISTANCE LIKE PROTEIN 1, ISOFORM I"/>
    <property type="match status" value="1"/>
</dbReference>
<keyword evidence="7 17" id="KW-0812">Transmembrane</keyword>
<dbReference type="InterPro" id="IPR036640">
    <property type="entry name" value="ABC1_TM_sf"/>
</dbReference>
<evidence type="ECO:0000256" key="8">
    <source>
        <dbReference type="ARBA" id="ARBA00022737"/>
    </source>
</evidence>
<feature type="domain" description="ABC transporter" evidence="18">
    <location>
        <begin position="635"/>
        <end position="859"/>
    </location>
</feature>
<comment type="similarity">
    <text evidence="3">Belongs to the ABC transporter superfamily. ABCC family. Conjugate transporter (TC 3.A.1.208) subfamily.</text>
</comment>
<gene>
    <name evidence="20" type="primary">RvY_19026-1</name>
    <name evidence="20" type="synonym">RvY_19026.1</name>
    <name evidence="20" type="ORF">RvY_19026</name>
</gene>
<dbReference type="InterPro" id="IPR027417">
    <property type="entry name" value="P-loop_NTPase"/>
</dbReference>
<dbReference type="STRING" id="947166.A0A1D1WBZ7"/>
<dbReference type="EMBL" id="BDGG01000023">
    <property type="protein sequence ID" value="GAV09489.1"/>
    <property type="molecule type" value="Genomic_DNA"/>
</dbReference>
<evidence type="ECO:0000256" key="14">
    <source>
        <dbReference type="ARBA" id="ARBA00024220"/>
    </source>
</evidence>
<feature type="transmembrane region" description="Helical" evidence="17">
    <location>
        <begin position="359"/>
        <end position="381"/>
    </location>
</feature>
<dbReference type="GO" id="GO:0005886">
    <property type="term" value="C:plasma membrane"/>
    <property type="evidence" value="ECO:0007669"/>
    <property type="project" value="UniProtKB-SubCell"/>
</dbReference>
<keyword evidence="13 17" id="KW-0472">Membrane</keyword>
<dbReference type="GO" id="GO:0000323">
    <property type="term" value="C:lytic vacuole"/>
    <property type="evidence" value="ECO:0007669"/>
    <property type="project" value="UniProtKB-ARBA"/>
</dbReference>
<dbReference type="NCBIfam" id="TIGR00957">
    <property type="entry name" value="MRP_assoc_pro"/>
    <property type="match status" value="1"/>
</dbReference>
<evidence type="ECO:0000259" key="18">
    <source>
        <dbReference type="PROSITE" id="PS50893"/>
    </source>
</evidence>
<dbReference type="Pfam" id="PF24357">
    <property type="entry name" value="TMD0_ABC"/>
    <property type="match status" value="1"/>
</dbReference>
<evidence type="ECO:0000256" key="10">
    <source>
        <dbReference type="ARBA" id="ARBA00022840"/>
    </source>
</evidence>
<feature type="domain" description="ABC transmembrane type-1" evidence="19">
    <location>
        <begin position="975"/>
        <end position="1257"/>
    </location>
</feature>
<dbReference type="SMART" id="SM00382">
    <property type="entry name" value="AAA"/>
    <property type="match status" value="2"/>
</dbReference>
<dbReference type="SUPFAM" id="SSF90123">
    <property type="entry name" value="ABC transporter transmembrane region"/>
    <property type="match status" value="2"/>
</dbReference>
<keyword evidence="11" id="KW-1278">Translocase</keyword>
<dbReference type="CDD" id="cd18595">
    <property type="entry name" value="ABC_6TM_MRP1_2_3_6_D1_like"/>
    <property type="match status" value="1"/>
</dbReference>
<comment type="catalytic activity">
    <reaction evidence="15">
        <text>leukotriene C4(in) + ATP + H2O = leukotriene C4(out) + ADP + phosphate + H(+)</text>
        <dbReference type="Rhea" id="RHEA:38963"/>
        <dbReference type="ChEBI" id="CHEBI:15377"/>
        <dbReference type="ChEBI" id="CHEBI:15378"/>
        <dbReference type="ChEBI" id="CHEBI:30616"/>
        <dbReference type="ChEBI" id="CHEBI:43474"/>
        <dbReference type="ChEBI" id="CHEBI:57973"/>
        <dbReference type="ChEBI" id="CHEBI:456216"/>
    </reaction>
    <physiologicalReaction direction="left-to-right" evidence="15">
        <dbReference type="Rhea" id="RHEA:38964"/>
    </physiologicalReaction>
</comment>
<evidence type="ECO:0000313" key="20">
    <source>
        <dbReference type="EMBL" id="GAV09489.1"/>
    </source>
</evidence>
<accession>A0A1D1WBZ7</accession>
<evidence type="ECO:0000256" key="17">
    <source>
        <dbReference type="SAM" id="Phobius"/>
    </source>
</evidence>
<evidence type="ECO:0000256" key="11">
    <source>
        <dbReference type="ARBA" id="ARBA00022967"/>
    </source>
</evidence>
<dbReference type="GO" id="GO:0016887">
    <property type="term" value="F:ATP hydrolysis activity"/>
    <property type="evidence" value="ECO:0007669"/>
    <property type="project" value="InterPro"/>
</dbReference>
<dbReference type="GO" id="GO:0005524">
    <property type="term" value="F:ATP binding"/>
    <property type="evidence" value="ECO:0007669"/>
    <property type="project" value="UniProtKB-KW"/>
</dbReference>
<comment type="caution">
    <text evidence="20">The sequence shown here is derived from an EMBL/GenBank/DDBJ whole genome shotgun (WGS) entry which is preliminary data.</text>
</comment>
<feature type="transmembrane region" description="Helical" evidence="17">
    <location>
        <begin position="58"/>
        <end position="78"/>
    </location>
</feature>
<keyword evidence="6" id="KW-0926">Vacuole</keyword>
<dbReference type="FunFam" id="3.40.50.300:FF:000293">
    <property type="entry name" value="ATP binding cassette subfamily C member 1"/>
    <property type="match status" value="1"/>
</dbReference>
<sequence length="1534" mass="172574">MSEGKPMDSTAWPTRPPGNSSVHQYPFYDGFCRDAFWDSALSWYTRNPDLTQCFQMTVLVWIPCWFLCLMIPLHIYLLRRSNLHNHKWTWNSLTKMIVAVVLVVVSMTDVTTELYKYSQGPAGSPVIPHVDMIAPVMKLISFFVAAVFIYTDRKRARSANGPLFFFWLLFTLCETLVFASAVRNASLGGINDSYLFVIRVIYLPLVLAELILSSLGDNFTDSRYIHPGLKPCPEVGASFPSILTFRWFDKMAYLGWKKPLEQSDMYDTQPVDAAANVVDPVEKFWAVEMDKYRRSKANNAKSVYRPSVLKALLKTHWKTLLATVFVRLLADMSTFITPLVLQLLIRFVSNPAEEAWKGYLYASMMLVAAIMSSISGNWYMYRCFRIGMNGKAAVIAAVYKKALKITSAVRQASSVGEMVNLISVDSQRFMEFMGFAHMLWSCPLQLILAMYFLYTVLGYAAFAGVVTILLTLPINAFAFSHVRQLQNKQMQEKDARIKLMSEMLTGIKVLKLYAWEEAFEQEILKIRAKELHVLKRSAYYAALSYTLFCMIPFFVALACFATYVLSEDRTMDPETVFVALSLMNIIRSPITMMSPAVMMTIQMIIAEIRVSNFLKQDELDLTNVQALPATSPYSVAVEKGTFTWNPEEAGTLNKIDLAIPDGQLVAVVGQVGSGKSSLCSALIGLMEKKGGSVGVKGSMAYVPQQAWIQNLTVQENILFGKPMNRSLYDQVIEACALQPDLDSFASGDLTEIGERGTNLSGGQRQRISLARATYSMADVYIFDDPLSAVDAHVGKHIFEHVIGPKGMLKQKTRLLVTHGISFLPNVDQIVVLNHGTISEVGSYKELLHRKGAFAEFLMTYLAEEKDEIENDPEVAAVKDSLLDEIGADGLTPLLVPRRNSNYASLKKVQSLLRQASRISSTKLEESTKKEKEDKAKGEEKGRLVEEEKAQTGMVKWNVYFMFFRQMTWLVVLCMLFFFVTFSSLGMGANFWLNDWALDASLEGRNTTEWRDYRLGIYGLFGVLQVFFVAGFAIALVQGRVKASQHLHQNLLFRILRCPMSFFDTTPLGRILNRFGKDVDTVDVLIPGNIEFWLYCNFSVFSTLVVITINLPPFAAVLVPLALFYSFMQRFYISTSRQLKRIESISRSPIYSHFQESLSGTGVILASKDMDRFVQTNERMIDVNTSSNYLILCAGRWISVRLELIGGTTTFLTSLFGVIGRDQNWGVSPEKLGLSISYALTVSAVLNWLIWVTSELESNIVSVERIKEYTEVPQEAAWHSSSFKPPQNWPTEGRVVFQDYQTRYRPGLELVLKGLSAHIESGEKVGIVGRTGAGKSSLTLSLFRIIEATNGRIMIDDIDVARMGLHDVRSRITILPQEPVLFTGTLRLNLDPFVKYTDEEIWLALDHSHLRNFVSALPEGLQHNVVDGGENYSVGQRQLICLARALLRKTKILVLDEATAAIDLQTDDLIQKTIREQFADCTVLTIAHRINTIMDSTRIMVLDQGRVKEFASPATLLQDKEGLFYGLAKESNLVA</sequence>
<feature type="transmembrane region" description="Helical" evidence="17">
    <location>
        <begin position="1012"/>
        <end position="1036"/>
    </location>
</feature>
<evidence type="ECO:0000256" key="5">
    <source>
        <dbReference type="ARBA" id="ARBA00022475"/>
    </source>
</evidence>
<dbReference type="Pfam" id="PF00664">
    <property type="entry name" value="ABC_membrane"/>
    <property type="match status" value="2"/>
</dbReference>
<dbReference type="Proteomes" id="UP000186922">
    <property type="component" value="Unassembled WGS sequence"/>
</dbReference>
<feature type="transmembrane region" description="Helical" evidence="17">
    <location>
        <begin position="432"/>
        <end position="453"/>
    </location>
</feature>
<dbReference type="CDD" id="cd03244">
    <property type="entry name" value="ABCC_MRP_domain2"/>
    <property type="match status" value="1"/>
</dbReference>
<dbReference type="PROSITE" id="PS50893">
    <property type="entry name" value="ABC_TRANSPORTER_2"/>
    <property type="match status" value="2"/>
</dbReference>
<dbReference type="PANTHER" id="PTHR24223">
    <property type="entry name" value="ATP-BINDING CASSETTE SUB-FAMILY C"/>
    <property type="match status" value="1"/>
</dbReference>
<dbReference type="FunFam" id="1.20.1560.10:FF:000001">
    <property type="entry name" value="ATP-binding cassette subfamily C member 1"/>
    <property type="match status" value="1"/>
</dbReference>
<feature type="transmembrane region" description="Helical" evidence="17">
    <location>
        <begin position="132"/>
        <end position="151"/>
    </location>
</feature>
<feature type="transmembrane region" description="Helical" evidence="17">
    <location>
        <begin position="968"/>
        <end position="992"/>
    </location>
</feature>
<evidence type="ECO:0000256" key="1">
    <source>
        <dbReference type="ARBA" id="ARBA00004128"/>
    </source>
</evidence>
<dbReference type="PROSITE" id="PS00211">
    <property type="entry name" value="ABC_TRANSPORTER_1"/>
    <property type="match status" value="2"/>
</dbReference>
<feature type="domain" description="ABC transmembrane type-1" evidence="19">
    <location>
        <begin position="321"/>
        <end position="602"/>
    </location>
</feature>
<keyword evidence="8" id="KW-0677">Repeat</keyword>
<dbReference type="InterPro" id="IPR003439">
    <property type="entry name" value="ABC_transporter-like_ATP-bd"/>
</dbReference>
<dbReference type="InterPro" id="IPR017871">
    <property type="entry name" value="ABC_transporter-like_CS"/>
</dbReference>
<feature type="transmembrane region" description="Helical" evidence="17">
    <location>
        <begin position="585"/>
        <end position="606"/>
    </location>
</feature>
<keyword evidence="5" id="KW-1003">Cell membrane</keyword>
<organism evidence="20 21">
    <name type="scientific">Ramazzottius varieornatus</name>
    <name type="common">Water bear</name>
    <name type="synonym">Tardigrade</name>
    <dbReference type="NCBI Taxonomy" id="947166"/>
    <lineage>
        <taxon>Eukaryota</taxon>
        <taxon>Metazoa</taxon>
        <taxon>Ecdysozoa</taxon>
        <taxon>Tardigrada</taxon>
        <taxon>Eutardigrada</taxon>
        <taxon>Parachela</taxon>
        <taxon>Hypsibioidea</taxon>
        <taxon>Ramazzottiidae</taxon>
        <taxon>Ramazzottius</taxon>
    </lineage>
</organism>
<dbReference type="Pfam" id="PF00005">
    <property type="entry name" value="ABC_tran"/>
    <property type="match status" value="2"/>
</dbReference>
<dbReference type="PROSITE" id="PS50929">
    <property type="entry name" value="ABC_TM1F"/>
    <property type="match status" value="2"/>
</dbReference>
<dbReference type="FunFam" id="3.40.50.300:FF:000074">
    <property type="entry name" value="Multidrug resistance-associated protein 5 isoform 1"/>
    <property type="match status" value="1"/>
</dbReference>
<dbReference type="Gene3D" id="3.40.50.300">
    <property type="entry name" value="P-loop containing nucleotide triphosphate hydrolases"/>
    <property type="match status" value="2"/>
</dbReference>
<evidence type="ECO:0000256" key="13">
    <source>
        <dbReference type="ARBA" id="ARBA00023136"/>
    </source>
</evidence>
<dbReference type="CDD" id="cd18603">
    <property type="entry name" value="ABC_6TM_MRP1_2_3_6_D2_like"/>
    <property type="match status" value="1"/>
</dbReference>
<name>A0A1D1WBZ7_RAMVA</name>
<dbReference type="EC" id="7.6.2.3" evidence="14"/>
<dbReference type="GO" id="GO:0005774">
    <property type="term" value="C:vacuolar membrane"/>
    <property type="evidence" value="ECO:0007669"/>
    <property type="project" value="UniProtKB-SubCell"/>
</dbReference>
<evidence type="ECO:0000256" key="9">
    <source>
        <dbReference type="ARBA" id="ARBA00022741"/>
    </source>
</evidence>
<dbReference type="OrthoDB" id="6500128at2759"/>
<feature type="transmembrane region" description="Helical" evidence="17">
    <location>
        <begin position="539"/>
        <end position="565"/>
    </location>
</feature>
<evidence type="ECO:0000256" key="16">
    <source>
        <dbReference type="SAM" id="MobiDB-lite"/>
    </source>
</evidence>
<feature type="transmembrane region" description="Helical" evidence="17">
    <location>
        <begin position="459"/>
        <end position="480"/>
    </location>
</feature>
<dbReference type="CDD" id="cd03250">
    <property type="entry name" value="ABCC_MRP_domain1"/>
    <property type="match status" value="1"/>
</dbReference>
<dbReference type="InterPro" id="IPR050173">
    <property type="entry name" value="ABC_transporter_C-like"/>
</dbReference>
<dbReference type="Gene3D" id="1.20.1560.10">
    <property type="entry name" value="ABC transporter type 1, transmembrane domain"/>
    <property type="match status" value="2"/>
</dbReference>
<evidence type="ECO:0000256" key="7">
    <source>
        <dbReference type="ARBA" id="ARBA00022692"/>
    </source>
</evidence>
<dbReference type="SUPFAM" id="SSF52540">
    <property type="entry name" value="P-loop containing nucleoside triphosphate hydrolases"/>
    <property type="match status" value="2"/>
</dbReference>
<feature type="domain" description="ABC transporter" evidence="18">
    <location>
        <begin position="1294"/>
        <end position="1528"/>
    </location>
</feature>
<keyword evidence="12 17" id="KW-1133">Transmembrane helix</keyword>
<evidence type="ECO:0000313" key="21">
    <source>
        <dbReference type="Proteomes" id="UP000186922"/>
    </source>
</evidence>
<keyword evidence="21" id="KW-1185">Reference proteome</keyword>
<feature type="transmembrane region" description="Helical" evidence="17">
    <location>
        <begin position="320"/>
        <end position="347"/>
    </location>
</feature>